<organism evidence="3 4">
    <name type="scientific">Aspergillus sydowii CBS 593.65</name>
    <dbReference type="NCBI Taxonomy" id="1036612"/>
    <lineage>
        <taxon>Eukaryota</taxon>
        <taxon>Fungi</taxon>
        <taxon>Dikarya</taxon>
        <taxon>Ascomycota</taxon>
        <taxon>Pezizomycotina</taxon>
        <taxon>Eurotiomycetes</taxon>
        <taxon>Eurotiomycetidae</taxon>
        <taxon>Eurotiales</taxon>
        <taxon>Aspergillaceae</taxon>
        <taxon>Aspergillus</taxon>
        <taxon>Aspergillus subgen. Nidulantes</taxon>
    </lineage>
</organism>
<protein>
    <recommendedName>
        <fullName evidence="5">Ankyrin</fullName>
    </recommendedName>
</protein>
<name>A0A1L9T3A7_9EURO</name>
<dbReference type="STRING" id="1036612.A0A1L9T3A7"/>
<keyword evidence="2" id="KW-0040">ANK repeat</keyword>
<dbReference type="Proteomes" id="UP000184356">
    <property type="component" value="Unassembled WGS sequence"/>
</dbReference>
<dbReference type="PANTHER" id="PTHR24189:SF50">
    <property type="entry name" value="ANKYRIN REPEAT AND SOCS BOX PROTEIN 2"/>
    <property type="match status" value="1"/>
</dbReference>
<evidence type="ECO:0000256" key="2">
    <source>
        <dbReference type="ARBA" id="ARBA00023043"/>
    </source>
</evidence>
<dbReference type="SMART" id="SM00248">
    <property type="entry name" value="ANK"/>
    <property type="match status" value="4"/>
</dbReference>
<dbReference type="GeneID" id="63766106"/>
<keyword evidence="1" id="KW-0677">Repeat</keyword>
<dbReference type="InterPro" id="IPR050745">
    <property type="entry name" value="Multifunctional_regulatory"/>
</dbReference>
<keyword evidence="4" id="KW-1185">Reference proteome</keyword>
<dbReference type="InterPro" id="IPR002110">
    <property type="entry name" value="Ankyrin_rpt"/>
</dbReference>
<dbReference type="PANTHER" id="PTHR24189">
    <property type="entry name" value="MYOTROPHIN"/>
    <property type="match status" value="1"/>
</dbReference>
<dbReference type="OrthoDB" id="2980193at2759"/>
<reference evidence="4" key="1">
    <citation type="journal article" date="2017" name="Genome Biol.">
        <title>Comparative genomics reveals high biological diversity and specific adaptations in the industrially and medically important fungal genus Aspergillus.</title>
        <authorList>
            <person name="de Vries R.P."/>
            <person name="Riley R."/>
            <person name="Wiebenga A."/>
            <person name="Aguilar-Osorio G."/>
            <person name="Amillis S."/>
            <person name="Uchima C.A."/>
            <person name="Anderluh G."/>
            <person name="Asadollahi M."/>
            <person name="Askin M."/>
            <person name="Barry K."/>
            <person name="Battaglia E."/>
            <person name="Bayram O."/>
            <person name="Benocci T."/>
            <person name="Braus-Stromeyer S.A."/>
            <person name="Caldana C."/>
            <person name="Canovas D."/>
            <person name="Cerqueira G.C."/>
            <person name="Chen F."/>
            <person name="Chen W."/>
            <person name="Choi C."/>
            <person name="Clum A."/>
            <person name="Dos Santos R.A."/>
            <person name="Damasio A.R."/>
            <person name="Diallinas G."/>
            <person name="Emri T."/>
            <person name="Fekete E."/>
            <person name="Flipphi M."/>
            <person name="Freyberg S."/>
            <person name="Gallo A."/>
            <person name="Gournas C."/>
            <person name="Habgood R."/>
            <person name="Hainaut M."/>
            <person name="Harispe M.L."/>
            <person name="Henrissat B."/>
            <person name="Hilden K.S."/>
            <person name="Hope R."/>
            <person name="Hossain A."/>
            <person name="Karabika E."/>
            <person name="Karaffa L."/>
            <person name="Karanyi Z."/>
            <person name="Krasevec N."/>
            <person name="Kuo A."/>
            <person name="Kusch H."/>
            <person name="LaButti K."/>
            <person name="Lagendijk E.L."/>
            <person name="Lapidus A."/>
            <person name="Levasseur A."/>
            <person name="Lindquist E."/>
            <person name="Lipzen A."/>
            <person name="Logrieco A.F."/>
            <person name="MacCabe A."/>
            <person name="Maekelae M.R."/>
            <person name="Malavazi I."/>
            <person name="Melin P."/>
            <person name="Meyer V."/>
            <person name="Mielnichuk N."/>
            <person name="Miskei M."/>
            <person name="Molnar A.P."/>
            <person name="Mule G."/>
            <person name="Ngan C.Y."/>
            <person name="Orejas M."/>
            <person name="Orosz E."/>
            <person name="Ouedraogo J.P."/>
            <person name="Overkamp K.M."/>
            <person name="Park H.-S."/>
            <person name="Perrone G."/>
            <person name="Piumi F."/>
            <person name="Punt P.J."/>
            <person name="Ram A.F."/>
            <person name="Ramon A."/>
            <person name="Rauscher S."/>
            <person name="Record E."/>
            <person name="Riano-Pachon D.M."/>
            <person name="Robert V."/>
            <person name="Roehrig J."/>
            <person name="Ruller R."/>
            <person name="Salamov A."/>
            <person name="Salih N.S."/>
            <person name="Samson R.A."/>
            <person name="Sandor E."/>
            <person name="Sanguinetti M."/>
            <person name="Schuetze T."/>
            <person name="Sepcic K."/>
            <person name="Shelest E."/>
            <person name="Sherlock G."/>
            <person name="Sophianopoulou V."/>
            <person name="Squina F.M."/>
            <person name="Sun H."/>
            <person name="Susca A."/>
            <person name="Todd R.B."/>
            <person name="Tsang A."/>
            <person name="Unkles S.E."/>
            <person name="van de Wiele N."/>
            <person name="van Rossen-Uffink D."/>
            <person name="Oliveira J.V."/>
            <person name="Vesth T.C."/>
            <person name="Visser J."/>
            <person name="Yu J.-H."/>
            <person name="Zhou M."/>
            <person name="Andersen M.R."/>
            <person name="Archer D.B."/>
            <person name="Baker S.E."/>
            <person name="Benoit I."/>
            <person name="Brakhage A.A."/>
            <person name="Braus G.H."/>
            <person name="Fischer R."/>
            <person name="Frisvad J.C."/>
            <person name="Goldman G.H."/>
            <person name="Houbraken J."/>
            <person name="Oakley B."/>
            <person name="Pocsi I."/>
            <person name="Scazzocchio C."/>
            <person name="Seiboth B."/>
            <person name="vanKuyk P.A."/>
            <person name="Wortman J."/>
            <person name="Dyer P.S."/>
            <person name="Grigoriev I.V."/>
        </authorList>
    </citation>
    <scope>NUCLEOTIDE SEQUENCE [LARGE SCALE GENOMIC DNA]</scope>
    <source>
        <strain evidence="4">CBS 593.65</strain>
    </source>
</reference>
<dbReference type="EMBL" id="KV878596">
    <property type="protein sequence ID" value="OJJ53821.1"/>
    <property type="molecule type" value="Genomic_DNA"/>
</dbReference>
<proteinExistence type="predicted"/>
<sequence>MYQLTDKDLEDEGIDTNPVIRAAENPNSAVLEAILAYYEARRDDKSLSEVEQGMIADLSPSATLSPFGCFRSPIKSAMSIDSIENLRLLLRAGADPNGITQKEAEDYSSRFIRGREWEWNTNNYEFLRRWKGLENARESGIIHPICPLTEAELDERRHSFPVFWSEPIIPGQLLRMERASLAIEDAARCGNQQFVDLLRAAGAEESAWLQSESDNPGPWTFDHNAPVSTLSTSSPVHEALRGGHQMMLRHLLSACGYSPNYRPRAVPTVALPPLSHMLVHCDMSNENIQHCLVDLLEHPQLDPHLRTPIFRIHPLHFAAARHDPDLLTRLAGSMPGGLAAAGTTALGHTLLHIVCLPLKANQIVKSNPNVTTSIHCARTLDSEYNHKFYMNPLKPKWVQAKIMESWKPHPLTVPQQQAQLATIRVLLQAEAEAGEEGFKIDARAKDVDGNTALHYLAGTLNMAEETIDLVREMEGGEEVWHEGKNHWGRTPSQLWGE</sequence>
<evidence type="ECO:0008006" key="5">
    <source>
        <dbReference type="Google" id="ProtNLM"/>
    </source>
</evidence>
<evidence type="ECO:0000313" key="4">
    <source>
        <dbReference type="Proteomes" id="UP000184356"/>
    </source>
</evidence>
<dbReference type="InterPro" id="IPR036770">
    <property type="entry name" value="Ankyrin_rpt-contain_sf"/>
</dbReference>
<evidence type="ECO:0000256" key="1">
    <source>
        <dbReference type="ARBA" id="ARBA00022737"/>
    </source>
</evidence>
<dbReference type="RefSeq" id="XP_040697627.1">
    <property type="nucleotide sequence ID" value="XM_040850033.1"/>
</dbReference>
<accession>A0A1L9T3A7</accession>
<dbReference type="SUPFAM" id="SSF48403">
    <property type="entry name" value="Ankyrin repeat"/>
    <property type="match status" value="1"/>
</dbReference>
<dbReference type="Gene3D" id="1.25.40.20">
    <property type="entry name" value="Ankyrin repeat-containing domain"/>
    <property type="match status" value="1"/>
</dbReference>
<dbReference type="VEuPathDB" id="FungiDB:ASPSYDRAFT_61794"/>
<evidence type="ECO:0000313" key="3">
    <source>
        <dbReference type="EMBL" id="OJJ53821.1"/>
    </source>
</evidence>
<dbReference type="AlphaFoldDB" id="A0A1L9T3A7"/>
<gene>
    <name evidence="3" type="ORF">ASPSYDRAFT_61794</name>
</gene>